<dbReference type="EMBL" id="FNRM01000005">
    <property type="protein sequence ID" value="SEA71547.1"/>
    <property type="molecule type" value="Genomic_DNA"/>
</dbReference>
<dbReference type="PANTHER" id="PTHR35891:SF2">
    <property type="entry name" value="THIOL:DISULFIDE INTERCHANGE PROTEIN DSBA"/>
    <property type="match status" value="1"/>
</dbReference>
<comment type="similarity">
    <text evidence="1">Belongs to the thioredoxin family. DsbA subfamily.</text>
</comment>
<dbReference type="GO" id="GO:0016491">
    <property type="term" value="F:oxidoreductase activity"/>
    <property type="evidence" value="ECO:0007669"/>
    <property type="project" value="InterPro"/>
</dbReference>
<dbReference type="InterPro" id="IPR001853">
    <property type="entry name" value="DSBA-like_thioredoxin_dom"/>
</dbReference>
<dbReference type="SUPFAM" id="SSF52833">
    <property type="entry name" value="Thioredoxin-like"/>
    <property type="match status" value="1"/>
</dbReference>
<keyword evidence="5" id="KW-0574">Periplasm</keyword>
<evidence type="ECO:0000313" key="9">
    <source>
        <dbReference type="EMBL" id="SEA71547.1"/>
    </source>
</evidence>
<dbReference type="STRING" id="152573.SAMN04488051_105229"/>
<evidence type="ECO:0000256" key="4">
    <source>
        <dbReference type="ARBA" id="ARBA00023284"/>
    </source>
</evidence>
<dbReference type="Pfam" id="PF01323">
    <property type="entry name" value="DSBA"/>
    <property type="match status" value="1"/>
</dbReference>
<feature type="chain" id="PRO_5011644976" description="Thiol:disulfide interchange protein" evidence="7">
    <location>
        <begin position="20"/>
        <end position="212"/>
    </location>
</feature>
<feature type="signal peptide" evidence="7">
    <location>
        <begin position="1"/>
        <end position="19"/>
    </location>
</feature>
<evidence type="ECO:0000256" key="1">
    <source>
        <dbReference type="ARBA" id="ARBA00005791"/>
    </source>
</evidence>
<sequence length="212" mass="23832">MKLQARFFFLLLLTTSVSAWTQPFQQGRHYDVIASTPSAQPEVKEYFSYYCGACAAIEPFVQTFSQQLPEQVRFRKVMWFMAGASTEIQQALEHGYLAAVAAGDGDAFSTAVFNRLHSQRAPIQSAQDVRNLALQAGIDAEIYDGRLQSFSVRAASTAMRNEQSELARQRVVSAVPTFVVNGKYRVNNNSLNPRNYQQELEQLLTYLLSKTD</sequence>
<proteinExistence type="inferred from homology"/>
<gene>
    <name evidence="9" type="ORF">SAMN04488051_105229</name>
</gene>
<dbReference type="OrthoDB" id="9784896at2"/>
<evidence type="ECO:0000256" key="2">
    <source>
        <dbReference type="ARBA" id="ARBA00022729"/>
    </source>
</evidence>
<organism evidence="9 10">
    <name type="scientific">Alkalimonas amylolytica</name>
    <dbReference type="NCBI Taxonomy" id="152573"/>
    <lineage>
        <taxon>Bacteria</taxon>
        <taxon>Pseudomonadati</taxon>
        <taxon>Pseudomonadota</taxon>
        <taxon>Gammaproteobacteria</taxon>
        <taxon>Alkalimonas</taxon>
    </lineage>
</organism>
<feature type="disulfide bond" description="Redox-active" evidence="6">
    <location>
        <begin position="51"/>
        <end position="54"/>
    </location>
</feature>
<dbReference type="Proteomes" id="UP000198773">
    <property type="component" value="Unassembled WGS sequence"/>
</dbReference>
<dbReference type="Gene3D" id="3.40.30.10">
    <property type="entry name" value="Glutaredoxin"/>
    <property type="match status" value="1"/>
</dbReference>
<evidence type="ECO:0000256" key="5">
    <source>
        <dbReference type="PIRNR" id="PIRNR001488"/>
    </source>
</evidence>
<dbReference type="PANTHER" id="PTHR35891">
    <property type="entry name" value="THIOL:DISULFIDE INTERCHANGE PROTEIN DSBA"/>
    <property type="match status" value="1"/>
</dbReference>
<dbReference type="InterPro" id="IPR050824">
    <property type="entry name" value="Thiol_disulfide_DsbA"/>
</dbReference>
<keyword evidence="3 5" id="KW-1015">Disulfide bond</keyword>
<name>A0A1H4DG18_ALKAM</name>
<evidence type="ECO:0000256" key="6">
    <source>
        <dbReference type="PIRSR" id="PIRSR001488-1"/>
    </source>
</evidence>
<evidence type="ECO:0000313" key="10">
    <source>
        <dbReference type="Proteomes" id="UP000198773"/>
    </source>
</evidence>
<evidence type="ECO:0000256" key="7">
    <source>
        <dbReference type="SAM" id="SignalP"/>
    </source>
</evidence>
<evidence type="ECO:0000259" key="8">
    <source>
        <dbReference type="Pfam" id="PF01323"/>
    </source>
</evidence>
<dbReference type="CDD" id="cd03019">
    <property type="entry name" value="DsbA_DsbA"/>
    <property type="match status" value="1"/>
</dbReference>
<feature type="domain" description="DSBA-like thioredoxin" evidence="8">
    <location>
        <begin position="43"/>
        <end position="188"/>
    </location>
</feature>
<keyword evidence="4" id="KW-0676">Redox-active center</keyword>
<accession>A0A1H4DG18</accession>
<dbReference type="InterPro" id="IPR036249">
    <property type="entry name" value="Thioredoxin-like_sf"/>
</dbReference>
<dbReference type="InterPro" id="IPR023205">
    <property type="entry name" value="DsbA/DsbL"/>
</dbReference>
<dbReference type="GO" id="GO:0042597">
    <property type="term" value="C:periplasmic space"/>
    <property type="evidence" value="ECO:0007669"/>
    <property type="project" value="UniProtKB-SubCell"/>
</dbReference>
<keyword evidence="2 7" id="KW-0732">Signal</keyword>
<dbReference type="RefSeq" id="WP_091343047.1">
    <property type="nucleotide sequence ID" value="NZ_FNRM01000005.1"/>
</dbReference>
<comment type="subcellular location">
    <subcellularLocation>
        <location evidence="5">Periplasm</location>
    </subcellularLocation>
</comment>
<evidence type="ECO:0000256" key="3">
    <source>
        <dbReference type="ARBA" id="ARBA00023157"/>
    </source>
</evidence>
<protein>
    <recommendedName>
        <fullName evidence="5">Thiol:disulfide interchange protein</fullName>
    </recommendedName>
</protein>
<reference evidence="9 10" key="1">
    <citation type="submission" date="2016-10" db="EMBL/GenBank/DDBJ databases">
        <authorList>
            <person name="de Groot N.N."/>
        </authorList>
    </citation>
    <scope>NUCLEOTIDE SEQUENCE [LARGE SCALE GENOMIC DNA]</scope>
    <source>
        <strain evidence="9 10">CGMCC 1.3430</strain>
    </source>
</reference>
<dbReference type="AlphaFoldDB" id="A0A1H4DG18"/>
<dbReference type="PIRSF" id="PIRSF001488">
    <property type="entry name" value="Tdi_protein"/>
    <property type="match status" value="1"/>
</dbReference>
<keyword evidence="10" id="KW-1185">Reference proteome</keyword>